<keyword evidence="6" id="KW-1185">Reference proteome</keyword>
<dbReference type="EMBL" id="VUMT01000008">
    <property type="protein sequence ID" value="MSS63553.1"/>
    <property type="molecule type" value="Genomic_DNA"/>
</dbReference>
<evidence type="ECO:0000313" key="5">
    <source>
        <dbReference type="EMBL" id="MSS63553.1"/>
    </source>
</evidence>
<comment type="caution">
    <text evidence="5">The sequence shown here is derived from an EMBL/GenBank/DDBJ whole genome shotgun (WGS) entry which is preliminary data.</text>
</comment>
<dbReference type="AlphaFoldDB" id="A0A6L5Y035"/>
<dbReference type="SUPFAM" id="SSF158911">
    <property type="entry name" value="NEAT domain-like"/>
    <property type="match status" value="1"/>
</dbReference>
<dbReference type="GO" id="GO:0030313">
    <property type="term" value="C:cell envelope"/>
    <property type="evidence" value="ECO:0007669"/>
    <property type="project" value="UniProtKB-SubCell"/>
</dbReference>
<dbReference type="PROSITE" id="PS50978">
    <property type="entry name" value="NEAT"/>
    <property type="match status" value="1"/>
</dbReference>
<keyword evidence="3" id="KW-0812">Transmembrane</keyword>
<dbReference type="Gene3D" id="2.60.40.1850">
    <property type="match status" value="1"/>
</dbReference>
<keyword evidence="3" id="KW-0472">Membrane</keyword>
<gene>
    <name evidence="5" type="ORF">FYJ58_06635</name>
</gene>
<organism evidence="5 6">
    <name type="scientific">Velocimicrobium porci</name>
    <dbReference type="NCBI Taxonomy" id="2606634"/>
    <lineage>
        <taxon>Bacteria</taxon>
        <taxon>Bacillati</taxon>
        <taxon>Bacillota</taxon>
        <taxon>Clostridia</taxon>
        <taxon>Lachnospirales</taxon>
        <taxon>Lachnospiraceae</taxon>
        <taxon>Velocimicrobium</taxon>
    </lineage>
</organism>
<evidence type="ECO:0000256" key="3">
    <source>
        <dbReference type="SAM" id="Phobius"/>
    </source>
</evidence>
<evidence type="ECO:0000259" key="4">
    <source>
        <dbReference type="PROSITE" id="PS50978"/>
    </source>
</evidence>
<accession>A0A6L5Y035</accession>
<evidence type="ECO:0000313" key="6">
    <source>
        <dbReference type="Proteomes" id="UP000482209"/>
    </source>
</evidence>
<name>A0A6L5Y035_9FIRM</name>
<proteinExistence type="predicted"/>
<dbReference type="RefSeq" id="WP_154518956.1">
    <property type="nucleotide sequence ID" value="NZ_VUMT01000008.1"/>
</dbReference>
<dbReference type="Proteomes" id="UP000482209">
    <property type="component" value="Unassembled WGS sequence"/>
</dbReference>
<feature type="transmembrane region" description="Helical" evidence="3">
    <location>
        <begin position="473"/>
        <end position="496"/>
    </location>
</feature>
<comment type="subcellular location">
    <subcellularLocation>
        <location evidence="1">Cell envelope</location>
    </subcellularLocation>
</comment>
<feature type="domain" description="NEAT" evidence="4">
    <location>
        <begin position="93"/>
        <end position="231"/>
    </location>
</feature>
<protein>
    <recommendedName>
        <fullName evidence="4">NEAT domain-containing protein</fullName>
    </recommendedName>
</protein>
<dbReference type="InterPro" id="IPR006635">
    <property type="entry name" value="NEAT_dom"/>
</dbReference>
<sequence>MELLTDNRKYIKIMISFLIIIFLLGFRSGNTKAHTIDEVIHSVPVSLLEASTNEASIENYTLGQNELEQWNEYEKEEENSNSENEVKLDKDNLPDGKYTVVVNLWHAVSDKASMGNLALNHEALITVKKGKYIMELATYPMTVGTITACLQTLEIKQEDNHYKTAKITARNNLGGQPSIFFFSMPHKNNFIEVKIDPKVEVMGNDPLPARLKIDWDTLKQVPDTTKIEMISKPTDTVSQSKAVNLIDKETKIKIIAEENVLPDDVIFDCKKISSGSKISSAEKALNKENKLRYLYEINLYSSKKESIQPNGMIQIYFPMKKKYEGKKIVIYRVENGNLIKMTAVKKGTYYLFSTNQVGQFAVTEELQNQTISSNSIALKKKGNELEINKNFTNENSFNISEDIENIGVPEIEKQSVNEGMEQEKDKEEIVQTEEIQENPINETDGTEQIDQLEYSTLQSGEQKEDNLNFTKHILFLSIAGSFFFTGVMILVFFRFIKKGLR</sequence>
<keyword evidence="2" id="KW-0732">Signal</keyword>
<keyword evidence="3" id="KW-1133">Transmembrane helix</keyword>
<evidence type="ECO:0000256" key="1">
    <source>
        <dbReference type="ARBA" id="ARBA00004196"/>
    </source>
</evidence>
<dbReference type="InterPro" id="IPR037250">
    <property type="entry name" value="NEAT_dom_sf"/>
</dbReference>
<evidence type="ECO:0000256" key="2">
    <source>
        <dbReference type="ARBA" id="ARBA00022729"/>
    </source>
</evidence>
<reference evidence="5 6" key="1">
    <citation type="submission" date="2019-08" db="EMBL/GenBank/DDBJ databases">
        <title>In-depth cultivation of the pig gut microbiome towards novel bacterial diversity and tailored functional studies.</title>
        <authorList>
            <person name="Wylensek D."/>
            <person name="Hitch T.C.A."/>
            <person name="Clavel T."/>
        </authorList>
    </citation>
    <scope>NUCLEOTIDE SEQUENCE [LARGE SCALE GENOMIC DNA]</scope>
    <source>
        <strain evidence="5 6">WCA-693-APC-MOT-I</strain>
    </source>
</reference>